<dbReference type="Gene3D" id="3.40.50.300">
    <property type="entry name" value="P-loop containing nucleotide triphosphate hydrolases"/>
    <property type="match status" value="1"/>
</dbReference>
<proteinExistence type="predicted"/>
<dbReference type="Proteomes" id="UP000249091">
    <property type="component" value="Chromosome 1"/>
</dbReference>
<keyword evidence="2" id="KW-1185">Reference proteome</keyword>
<reference evidence="1 2" key="1">
    <citation type="submission" date="2018-06" db="EMBL/GenBank/DDBJ databases">
        <authorList>
            <consortium name="Pathogen Informatics"/>
            <person name="Doyle S."/>
        </authorList>
    </citation>
    <scope>NUCLEOTIDE SEQUENCE [LARGE SCALE GENOMIC DNA]</scope>
    <source>
        <strain evidence="1 2">NCTC10994</strain>
    </source>
</reference>
<protein>
    <recommendedName>
        <fullName evidence="3">ABC transporter ATP-binding protein</fullName>
    </recommendedName>
</protein>
<evidence type="ECO:0000313" key="1">
    <source>
        <dbReference type="EMBL" id="SQI38820.1"/>
    </source>
</evidence>
<dbReference type="KEGG" id="rcr:NCTC10994_04062"/>
<dbReference type="InterPro" id="IPR027417">
    <property type="entry name" value="P-loop_NTPase"/>
</dbReference>
<gene>
    <name evidence="1" type="ORF">NCTC10994_04062</name>
</gene>
<dbReference type="SUPFAM" id="SSF52540">
    <property type="entry name" value="P-loop containing nucleoside triphosphate hydrolases"/>
    <property type="match status" value="1"/>
</dbReference>
<dbReference type="AlphaFoldDB" id="A0A2X4V0I5"/>
<evidence type="ECO:0000313" key="2">
    <source>
        <dbReference type="Proteomes" id="UP000249091"/>
    </source>
</evidence>
<dbReference type="EMBL" id="LS483468">
    <property type="protein sequence ID" value="SQI38820.1"/>
    <property type="molecule type" value="Genomic_DNA"/>
</dbReference>
<accession>A0A2X4V0I5</accession>
<sequence>MPVTDTRESWAPAPGSLVSARSIELHGPWGHVFGPLDLDIDEGGVSVLAAPAGAARTALLMSLCGRMRLTAGSLTVLGFENKPRKVFANSAIACLNELDEVPPSVTVQDLVTEQKRWDSPWYRFVPRVDEHGVAEMCEEVFGDVELPHVRAFVDDLPELQQMLLRIAVANTRRPPLLVVGRLDRIADDVERRVLLDRLIALGEAQSVITADVNPLPPGAAVHTLVEMHDLLGPGDVGVMTEMG</sequence>
<dbReference type="STRING" id="1219011.GCA_001895045_01346"/>
<name>A0A2X4V0I5_9NOCA</name>
<dbReference type="RefSeq" id="WP_231922919.1">
    <property type="nucleotide sequence ID" value="NZ_JAFBBL010000001.1"/>
</dbReference>
<evidence type="ECO:0008006" key="3">
    <source>
        <dbReference type="Google" id="ProtNLM"/>
    </source>
</evidence>
<organism evidence="1 2">
    <name type="scientific">Rhodococcus coprophilus</name>
    <dbReference type="NCBI Taxonomy" id="38310"/>
    <lineage>
        <taxon>Bacteria</taxon>
        <taxon>Bacillati</taxon>
        <taxon>Actinomycetota</taxon>
        <taxon>Actinomycetes</taxon>
        <taxon>Mycobacteriales</taxon>
        <taxon>Nocardiaceae</taxon>
        <taxon>Rhodococcus</taxon>
    </lineage>
</organism>